<feature type="repeat" description="PPR" evidence="1">
    <location>
        <begin position="855"/>
        <end position="890"/>
    </location>
</feature>
<dbReference type="PANTHER" id="PTHR31659:SF9">
    <property type="entry name" value="PROTEIN: UPF0503-LIKE PROTEIN, PUTATIVE (DUF740)-RELATED"/>
    <property type="match status" value="1"/>
</dbReference>
<comment type="caution">
    <text evidence="3">The sequence shown here is derived from an EMBL/GenBank/DDBJ whole genome shotgun (WGS) entry which is preliminary data.</text>
</comment>
<dbReference type="Proteomes" id="UP000685013">
    <property type="component" value="Chromosome 3"/>
</dbReference>
<feature type="compositionally biased region" description="Basic and acidic residues" evidence="2">
    <location>
        <begin position="225"/>
        <end position="258"/>
    </location>
</feature>
<dbReference type="GO" id="GO:0005886">
    <property type="term" value="C:plasma membrane"/>
    <property type="evidence" value="ECO:0007669"/>
    <property type="project" value="TreeGrafter"/>
</dbReference>
<feature type="repeat" description="PPR" evidence="1">
    <location>
        <begin position="926"/>
        <end position="959"/>
    </location>
</feature>
<dbReference type="Pfam" id="PF01535">
    <property type="entry name" value="PPR"/>
    <property type="match status" value="1"/>
</dbReference>
<organism evidence="3 4">
    <name type="scientific">Cucurbita argyrosperma subsp. sororia</name>
    <dbReference type="NCBI Taxonomy" id="37648"/>
    <lineage>
        <taxon>Eukaryota</taxon>
        <taxon>Viridiplantae</taxon>
        <taxon>Streptophyta</taxon>
        <taxon>Embryophyta</taxon>
        <taxon>Tracheophyta</taxon>
        <taxon>Spermatophyta</taxon>
        <taxon>Magnoliopsida</taxon>
        <taxon>eudicotyledons</taxon>
        <taxon>Gunneridae</taxon>
        <taxon>Pentapetalae</taxon>
        <taxon>rosids</taxon>
        <taxon>fabids</taxon>
        <taxon>Cucurbitales</taxon>
        <taxon>Cucurbitaceae</taxon>
        <taxon>Cucurbiteae</taxon>
        <taxon>Cucurbita</taxon>
    </lineage>
</organism>
<dbReference type="InterPro" id="IPR008004">
    <property type="entry name" value="OCTOPUS-like"/>
</dbReference>
<dbReference type="EMBL" id="JAGKQH010000003">
    <property type="protein sequence ID" value="KAG6603601.1"/>
    <property type="molecule type" value="Genomic_DNA"/>
</dbReference>
<feature type="compositionally biased region" description="Basic and acidic residues" evidence="2">
    <location>
        <begin position="408"/>
        <end position="417"/>
    </location>
</feature>
<feature type="compositionally biased region" description="Acidic residues" evidence="2">
    <location>
        <begin position="208"/>
        <end position="224"/>
    </location>
</feature>
<evidence type="ECO:0000313" key="4">
    <source>
        <dbReference type="Proteomes" id="UP000685013"/>
    </source>
</evidence>
<dbReference type="PANTHER" id="PTHR31659">
    <property type="entry name" value="PROTEIN: UPF0503-LIKE PROTEIN, PUTATIVE (DUF740)-RELATED"/>
    <property type="match status" value="1"/>
</dbReference>
<dbReference type="NCBIfam" id="TIGR00756">
    <property type="entry name" value="PPR"/>
    <property type="match status" value="9"/>
</dbReference>
<accession>A0AAV6NVK9</accession>
<evidence type="ECO:0000256" key="1">
    <source>
        <dbReference type="PROSITE-ProRule" id="PRU00708"/>
    </source>
</evidence>
<feature type="repeat" description="PPR" evidence="1">
    <location>
        <begin position="820"/>
        <end position="854"/>
    </location>
</feature>
<dbReference type="PROSITE" id="PS51375">
    <property type="entry name" value="PPR"/>
    <property type="match status" value="9"/>
</dbReference>
<feature type="region of interest" description="Disordered" evidence="2">
    <location>
        <begin position="1"/>
        <end position="25"/>
    </location>
</feature>
<dbReference type="Pfam" id="PF05340">
    <property type="entry name" value="DUF740"/>
    <property type="match status" value="1"/>
</dbReference>
<feature type="non-terminal residue" evidence="3">
    <location>
        <position position="1"/>
    </location>
</feature>
<dbReference type="Pfam" id="PF13041">
    <property type="entry name" value="PPR_2"/>
    <property type="match status" value="5"/>
</dbReference>
<feature type="region of interest" description="Disordered" evidence="2">
    <location>
        <begin position="382"/>
        <end position="426"/>
    </location>
</feature>
<sequence length="1147" mass="129451">MNPVTEALPPLLLQPHRPSTSCDRHPEERFTGFCPTCLCERLAVLEPSSSSSSRKPPINSSAAAAALKAIFRPSAGGGGPSAASGWNKPSSFLPELRRTKSFSASKNEGFSGVFEPQRKSCDVRVRNTLWTLFSQDDERKPLKNEAPRVNNGGGVHIEDEPRNLVSSSVVRGPVLEPEEEEEDETEPEIEISGESDAGNVVDDRVQEIQEEEDEEEEEEEEENEEPSRPEIEPVQDDFKRIKDHIDLDSQPKKPSGRDFKEIAGSFWSAASVFSKKWQKWRDKQKVKKSRNGGGSATLPVEKPIGRQFRETQSEIADYGYGRRSCDTDPRFSLDAGRMSFDDPRYSFDEPRASWDGYLVSRTFTRMPTMLSVVEDAPIHVSRTDTQIPVEEPAISGNDDETVPGGSEQTRDYYSDSSRRRRSLDRSSSLRKTAAAVVADMDEIKSSSNAKVSPTTADFFSGPKLVVPDKVLRDSNTNSLRDDCSETFEIPFRNVDRKEAKKSRRWGKGWNILAFIHRRASNKYEDEDRYSTRTNGVMRSLSESWPEFRGERNGDVRGIGGGMGFNPKMMRSNSSVSWRSLQNNNGGSFGSMRKSNVETSSGFFRKKKEDFVLERNHSARFSTNDVVDNGLLRFYVTPMKGSRRGEIVKNRPNPAQSIARMLCRSSCLVCRRGRGEGRCPNTEASTVRRGIITSAGDTTYRPEARCTSIKTRLIDPRLVVHVGRIVELIRAQRCTCSEDVALTAIKAYAKCSMPDQALYLFQRMVDIFGCKPGIKSYNSMFNAFIESNQWSRESRYRARRSSLKRAKRLLNWMSEKGLNPNVLSYGTLINALAKDGKLSDAVAVFDEMSERGMNPDVMCYNILIDGFFRKGDFEKTTEIWERLLRDSSVYPSVATYNIMINGLCKLGKFDESMEIWNRMKNQRSVDLFTFSSMIHGLSKAGNSDAAEKIYLETIDSGLSPDVPTYNTMLRGLFDNKKVEEAICNWQLLHKRGIRADSRTYGVLIHGLCKNGYLNEALRILKEAENEDADLDTFVYSSMIHGLCKKGRLEQAVELIHQMNKHKYKLNSHIFNSLINGCIRASKLEKAIFLLREMSNKDCAPTVVSYNTTINSLCKVERFSDAYLLLKEMLEEGLKPDMITYSLLIDGLC</sequence>
<proteinExistence type="predicted"/>
<feature type="compositionally biased region" description="Acidic residues" evidence="2">
    <location>
        <begin position="176"/>
        <end position="193"/>
    </location>
</feature>
<dbReference type="AlphaFoldDB" id="A0AAV6NVK9"/>
<keyword evidence="4" id="KW-1185">Reference proteome</keyword>
<feature type="region of interest" description="Disordered" evidence="2">
    <location>
        <begin position="141"/>
        <end position="258"/>
    </location>
</feature>
<feature type="repeat" description="PPR" evidence="1">
    <location>
        <begin position="995"/>
        <end position="1029"/>
    </location>
</feature>
<feature type="repeat" description="PPR" evidence="1">
    <location>
        <begin position="1030"/>
        <end position="1064"/>
    </location>
</feature>
<feature type="repeat" description="PPR" evidence="1">
    <location>
        <begin position="1100"/>
        <end position="1134"/>
    </location>
</feature>
<evidence type="ECO:0000256" key="2">
    <source>
        <dbReference type="SAM" id="MobiDB-lite"/>
    </source>
</evidence>
<gene>
    <name evidence="3" type="primary">OPS</name>
    <name evidence="3" type="ORF">SDJN03_04210</name>
</gene>
<name>A0AAV6NVK9_9ROSI</name>
<feature type="repeat" description="PPR" evidence="1">
    <location>
        <begin position="1065"/>
        <end position="1099"/>
    </location>
</feature>
<feature type="repeat" description="PPR" evidence="1">
    <location>
        <begin position="891"/>
        <end position="925"/>
    </location>
</feature>
<evidence type="ECO:0000313" key="3">
    <source>
        <dbReference type="EMBL" id="KAG6603601.1"/>
    </source>
</evidence>
<protein>
    <submittedName>
        <fullName evidence="3">Protein OCTOPUS</fullName>
    </submittedName>
</protein>
<feature type="repeat" description="PPR" evidence="1">
    <location>
        <begin position="960"/>
        <end position="994"/>
    </location>
</feature>
<reference evidence="3 4" key="1">
    <citation type="journal article" date="2021" name="Hortic Res">
        <title>The domestication of Cucurbita argyrosperma as revealed by the genome of its wild relative.</title>
        <authorList>
            <person name="Barrera-Redondo J."/>
            <person name="Sanchez-de la Vega G."/>
            <person name="Aguirre-Liguori J.A."/>
            <person name="Castellanos-Morales G."/>
            <person name="Gutierrez-Guerrero Y.T."/>
            <person name="Aguirre-Dugua X."/>
            <person name="Aguirre-Planter E."/>
            <person name="Tenaillon M.I."/>
            <person name="Lira-Saade R."/>
            <person name="Eguiarte L.E."/>
        </authorList>
    </citation>
    <scope>NUCLEOTIDE SEQUENCE [LARGE SCALE GENOMIC DNA]</scope>
    <source>
        <strain evidence="3">JBR-2021</strain>
    </source>
</reference>
<dbReference type="InterPro" id="IPR002885">
    <property type="entry name" value="PPR_rpt"/>
</dbReference>